<proteinExistence type="predicted"/>
<organism evidence="1">
    <name type="scientific">Micrurus lemniscatus lemniscatus</name>
    <dbReference type="NCBI Taxonomy" id="129467"/>
    <lineage>
        <taxon>Eukaryota</taxon>
        <taxon>Metazoa</taxon>
        <taxon>Chordata</taxon>
        <taxon>Craniata</taxon>
        <taxon>Vertebrata</taxon>
        <taxon>Euteleostomi</taxon>
        <taxon>Lepidosauria</taxon>
        <taxon>Squamata</taxon>
        <taxon>Bifurcata</taxon>
        <taxon>Unidentata</taxon>
        <taxon>Episquamata</taxon>
        <taxon>Toxicofera</taxon>
        <taxon>Serpentes</taxon>
        <taxon>Colubroidea</taxon>
        <taxon>Elapidae</taxon>
        <taxon>Elapinae</taxon>
        <taxon>Micrurus</taxon>
    </lineage>
</organism>
<evidence type="ECO:0000313" key="1">
    <source>
        <dbReference type="EMBL" id="LAA89836.1"/>
    </source>
</evidence>
<dbReference type="AlphaFoldDB" id="A0A2D4J046"/>
<sequence length="118" mass="13425">MIRQQQMRKQHLPFYSISQFFGGRKKEESATGVTKTVITDSTNQQSVRDKNQGECPSDASICQLAKCLVQVETHIQMCFGNRGGYVSITRKPPDLIPIITLYPKTREAAQAERNKKFF</sequence>
<dbReference type="EMBL" id="IACK01133658">
    <property type="protein sequence ID" value="LAA89836.1"/>
    <property type="molecule type" value="Transcribed_RNA"/>
</dbReference>
<name>A0A2D4J046_MICLE</name>
<reference evidence="1" key="1">
    <citation type="submission" date="2017-07" db="EMBL/GenBank/DDBJ databases">
        <authorList>
            <person name="Mikheyev A."/>
            <person name="Grau M."/>
        </authorList>
    </citation>
    <scope>NUCLEOTIDE SEQUENCE</scope>
    <source>
        <tissue evidence="1">Venom_gland</tissue>
    </source>
</reference>
<protein>
    <submittedName>
        <fullName evidence="1">Uncharacterized protein</fullName>
    </submittedName>
</protein>
<accession>A0A2D4J046</accession>
<reference evidence="1" key="2">
    <citation type="submission" date="2017-11" db="EMBL/GenBank/DDBJ databases">
        <title>Coralsnake Venomics: Analyses of Venom Gland Transcriptomes and Proteomes of Six Brazilian Taxa.</title>
        <authorList>
            <person name="Aird S.D."/>
            <person name="Jorge da Silva N."/>
            <person name="Qiu L."/>
            <person name="Villar-Briones A."/>
            <person name="Aparecida-Saddi V."/>
            <person name="Campos-Telles M.P."/>
            <person name="Grau M."/>
            <person name="Mikheyev A.S."/>
        </authorList>
    </citation>
    <scope>NUCLEOTIDE SEQUENCE</scope>
    <source>
        <tissue evidence="1">Venom_gland</tissue>
    </source>
</reference>